<dbReference type="InterPro" id="IPR009073">
    <property type="entry name" value="HscB_oligo_C"/>
</dbReference>
<dbReference type="GO" id="GO:0005739">
    <property type="term" value="C:mitochondrion"/>
    <property type="evidence" value="ECO:0007669"/>
    <property type="project" value="TreeGrafter"/>
</dbReference>
<feature type="region of interest" description="Disordered" evidence="3">
    <location>
        <begin position="65"/>
        <end position="93"/>
    </location>
</feature>
<dbReference type="GO" id="GO:0051087">
    <property type="term" value="F:protein-folding chaperone binding"/>
    <property type="evidence" value="ECO:0007669"/>
    <property type="project" value="InterPro"/>
</dbReference>
<dbReference type="InterPro" id="IPR036869">
    <property type="entry name" value="J_dom_sf"/>
</dbReference>
<reference evidence="7" key="1">
    <citation type="journal article" date="2020" name="PLoS Negl. Trop. Dis.">
        <title>High-quality nuclear genome for Sarcoptes scabiei-A critical resource for a neglected parasite.</title>
        <authorList>
            <person name="Korhonen P.K."/>
            <person name="Gasser R.B."/>
            <person name="Ma G."/>
            <person name="Wang T."/>
            <person name="Stroehlein A.J."/>
            <person name="Young N.D."/>
            <person name="Ang C.S."/>
            <person name="Fernando D.D."/>
            <person name="Lu H.C."/>
            <person name="Taylor S."/>
            <person name="Reynolds S.L."/>
            <person name="Mofiz E."/>
            <person name="Najaraj S.H."/>
            <person name="Gowda H."/>
            <person name="Madugundu A."/>
            <person name="Renuse S."/>
            <person name="Holt D."/>
            <person name="Pandey A."/>
            <person name="Papenfuss A.T."/>
            <person name="Fischer K."/>
        </authorList>
    </citation>
    <scope>NUCLEOTIDE SEQUENCE [LARGE SCALE GENOMIC DNA]</scope>
</reference>
<feature type="domain" description="J" evidence="4">
    <location>
        <begin position="392"/>
        <end position="462"/>
    </location>
</feature>
<keyword evidence="2" id="KW-0143">Chaperone</keyword>
<dbReference type="EnsemblMetazoa" id="SSS_8585s_mrna">
    <property type="protein sequence ID" value="KAF7491953.1"/>
    <property type="gene ID" value="SSS_8585"/>
</dbReference>
<dbReference type="PANTHER" id="PTHR14021">
    <property type="entry name" value="IRON-SULFUR CLUSTER CO-CHAPERONE PROTEIN HSCB"/>
    <property type="match status" value="1"/>
</dbReference>
<dbReference type="GO" id="GO:0044571">
    <property type="term" value="P:[2Fe-2S] cluster assembly"/>
    <property type="evidence" value="ECO:0007669"/>
    <property type="project" value="InterPro"/>
</dbReference>
<evidence type="ECO:0000256" key="2">
    <source>
        <dbReference type="ARBA" id="ARBA00023186"/>
    </source>
</evidence>
<accession>A0A834VFP4</accession>
<dbReference type="SUPFAM" id="SSF47144">
    <property type="entry name" value="HSC20 (HSCB), C-terminal oligomerisation domain"/>
    <property type="match status" value="1"/>
</dbReference>
<organism evidence="5">
    <name type="scientific">Sarcoptes scabiei</name>
    <name type="common">Itch mite</name>
    <name type="synonym">Acarus scabiei</name>
    <dbReference type="NCBI Taxonomy" id="52283"/>
    <lineage>
        <taxon>Eukaryota</taxon>
        <taxon>Metazoa</taxon>
        <taxon>Ecdysozoa</taxon>
        <taxon>Arthropoda</taxon>
        <taxon>Chelicerata</taxon>
        <taxon>Arachnida</taxon>
        <taxon>Acari</taxon>
        <taxon>Acariformes</taxon>
        <taxon>Sarcoptiformes</taxon>
        <taxon>Astigmata</taxon>
        <taxon>Psoroptidia</taxon>
        <taxon>Sarcoptoidea</taxon>
        <taxon>Sarcoptidae</taxon>
        <taxon>Sarcoptinae</taxon>
        <taxon>Sarcoptes</taxon>
    </lineage>
</organism>
<feature type="region of interest" description="Disordered" evidence="3">
    <location>
        <begin position="211"/>
        <end position="231"/>
    </location>
</feature>
<comment type="similarity">
    <text evidence="1">Belongs to the HscB family.</text>
</comment>
<dbReference type="Proteomes" id="UP000070412">
    <property type="component" value="Unassembled WGS sequence"/>
</dbReference>
<evidence type="ECO:0000313" key="7">
    <source>
        <dbReference type="Proteomes" id="UP000070412"/>
    </source>
</evidence>
<dbReference type="InterPro" id="IPR001623">
    <property type="entry name" value="DnaJ_domain"/>
</dbReference>
<dbReference type="Gene3D" id="1.20.1280.20">
    <property type="entry name" value="HscB, C-terminal domain"/>
    <property type="match status" value="1"/>
</dbReference>
<dbReference type="OrthoDB" id="448954at2759"/>
<evidence type="ECO:0000256" key="3">
    <source>
        <dbReference type="SAM" id="MobiDB-lite"/>
    </source>
</evidence>
<sequence length="579" mass="67092">MIRTIQSNWLNASKTIGDHSTIRTLWLDSYGIINIWNDQFVNRCHHIVYTVPVISINERSEPKSITSSKSLRLAQNHHHHHHHHPHPDLHCYRNHNRNRGNFFRLRSRTSNESDGNDKETDLFMKCTDNDDRCMSLSPRKVKKSSPFESTTRAQFQSYSYPIVQYSRNDFPIRSFEIDWNQNLSSLFVFTKTKYQTKTVFRKFCSKSSNLNDDDDDGGGDGGGGDHDDRNENDVVSTRVCWNCNKQLLIDRSTNGCEQQSPPSSSSSSLPLSSRQVNGIGPEKSAKNSYGMRSLDSIGNSSTIVIICPNCKRIQPLPSDIDYFTLFNLKGNLSSTSSPISSSYRYNEYDYDNKNGHKDQEESTDQKPHRFVESDESLGKDQHQQQPQREQNHSLQPFSLQYRIDLDQLRKEFIRLQQYSHPDMNINRSNIEIEYSRNNAALINEAYQTLRDPYRRAVYMLDTYYHIKINTENSDRDGDQVLDEINTNDRFGFADLGDAYSEPELLLEIMELNEEIEMAANNEESLRLLGEQVEETIAEIIEQLADRFQQSNMTDARRLTIKFSYYRTIASKLKSQNQSK</sequence>
<evidence type="ECO:0000313" key="5">
    <source>
        <dbReference type="EMBL" id="KAF7491953.1"/>
    </source>
</evidence>
<dbReference type="GO" id="GO:0001671">
    <property type="term" value="F:ATPase activator activity"/>
    <property type="evidence" value="ECO:0007669"/>
    <property type="project" value="InterPro"/>
</dbReference>
<dbReference type="GO" id="GO:0051259">
    <property type="term" value="P:protein complex oligomerization"/>
    <property type="evidence" value="ECO:0007669"/>
    <property type="project" value="InterPro"/>
</dbReference>
<dbReference type="CDD" id="cd06257">
    <property type="entry name" value="DnaJ"/>
    <property type="match status" value="1"/>
</dbReference>
<reference evidence="5" key="2">
    <citation type="submission" date="2020-01" db="EMBL/GenBank/DDBJ databases">
        <authorList>
            <person name="Korhonen P.K.K."/>
            <person name="Guangxu M.G."/>
            <person name="Wang T.W."/>
            <person name="Stroehlein A.J.S."/>
            <person name="Young N.D."/>
            <person name="Ang C.-S.A."/>
            <person name="Fernando D.W.F."/>
            <person name="Lu H.L."/>
            <person name="Taylor S.T."/>
            <person name="Ehtesham M.E.M."/>
            <person name="Najaraj S.H.N."/>
            <person name="Harsha G.H.G."/>
            <person name="Madugundu A.M."/>
            <person name="Renuse S.R."/>
            <person name="Holt D.H."/>
            <person name="Pandey A.P."/>
            <person name="Papenfuss A.P."/>
            <person name="Gasser R.B.G."/>
            <person name="Fischer K.F."/>
        </authorList>
    </citation>
    <scope>NUCLEOTIDE SEQUENCE</scope>
    <source>
        <strain evidence="5">SSS_KF_BRIS2020</strain>
    </source>
</reference>
<evidence type="ECO:0000259" key="4">
    <source>
        <dbReference type="PROSITE" id="PS50076"/>
    </source>
</evidence>
<protein>
    <submittedName>
        <fullName evidence="5">J-type co-chaperone JAC1, mitochondrial</fullName>
    </submittedName>
</protein>
<dbReference type="NCBIfam" id="TIGR00714">
    <property type="entry name" value="hscB"/>
    <property type="match status" value="1"/>
</dbReference>
<feature type="compositionally biased region" description="Low complexity" evidence="3">
    <location>
        <begin position="260"/>
        <end position="273"/>
    </location>
</feature>
<evidence type="ECO:0000313" key="6">
    <source>
        <dbReference type="EnsemblMetazoa" id="KAF7491953.1"/>
    </source>
</evidence>
<feature type="compositionally biased region" description="Basic residues" evidence="3">
    <location>
        <begin position="75"/>
        <end position="85"/>
    </location>
</feature>
<dbReference type="AlphaFoldDB" id="A0A834VFP4"/>
<feature type="compositionally biased region" description="Basic and acidic residues" evidence="3">
    <location>
        <begin position="350"/>
        <end position="382"/>
    </location>
</feature>
<dbReference type="Gene3D" id="1.10.287.110">
    <property type="entry name" value="DnaJ domain"/>
    <property type="match status" value="2"/>
</dbReference>
<dbReference type="PROSITE" id="PS50076">
    <property type="entry name" value="DNAJ_2"/>
    <property type="match status" value="1"/>
</dbReference>
<dbReference type="InterPro" id="IPR036386">
    <property type="entry name" value="HscB_C_sf"/>
</dbReference>
<dbReference type="EMBL" id="WVUK01000058">
    <property type="protein sequence ID" value="KAF7491953.1"/>
    <property type="molecule type" value="Genomic_DNA"/>
</dbReference>
<dbReference type="Pfam" id="PF07743">
    <property type="entry name" value="HSCB_C"/>
    <property type="match status" value="1"/>
</dbReference>
<dbReference type="PANTHER" id="PTHR14021:SF15">
    <property type="entry name" value="IRON-SULFUR CLUSTER CO-CHAPERONE PROTEIN HSCB"/>
    <property type="match status" value="1"/>
</dbReference>
<keyword evidence="7" id="KW-1185">Reference proteome</keyword>
<dbReference type="InterPro" id="IPR004640">
    <property type="entry name" value="HscB"/>
</dbReference>
<dbReference type="SUPFAM" id="SSF46565">
    <property type="entry name" value="Chaperone J-domain"/>
    <property type="match status" value="1"/>
</dbReference>
<gene>
    <name evidence="5" type="ORF">SSS_8585</name>
</gene>
<proteinExistence type="inferred from homology"/>
<feature type="region of interest" description="Disordered" evidence="3">
    <location>
        <begin position="254"/>
        <end position="292"/>
    </location>
</feature>
<feature type="region of interest" description="Disordered" evidence="3">
    <location>
        <begin position="350"/>
        <end position="396"/>
    </location>
</feature>
<evidence type="ECO:0000256" key="1">
    <source>
        <dbReference type="ARBA" id="ARBA00010476"/>
    </source>
</evidence>
<name>A0A834VFP4_SARSC</name>
<reference evidence="6" key="3">
    <citation type="submission" date="2022-06" db="UniProtKB">
        <authorList>
            <consortium name="EnsemblMetazoa"/>
        </authorList>
    </citation>
    <scope>IDENTIFICATION</scope>
</reference>